<accession>A0A507D795</accession>
<feature type="compositionally biased region" description="Low complexity" evidence="1">
    <location>
        <begin position="48"/>
        <end position="59"/>
    </location>
</feature>
<reference evidence="2 3" key="1">
    <citation type="journal article" date="2019" name="Sci. Rep.">
        <title>Comparative genomics of chytrid fungi reveal insights into the obligate biotrophic and pathogenic lifestyle of Synchytrium endobioticum.</title>
        <authorList>
            <person name="van de Vossenberg B.T.L.H."/>
            <person name="Warris S."/>
            <person name="Nguyen H.D.T."/>
            <person name="van Gent-Pelzer M.P.E."/>
            <person name="Joly D.L."/>
            <person name="van de Geest H.C."/>
            <person name="Bonants P.J.M."/>
            <person name="Smith D.S."/>
            <person name="Levesque C.A."/>
            <person name="van der Lee T.A.J."/>
        </authorList>
    </citation>
    <scope>NUCLEOTIDE SEQUENCE [LARGE SCALE GENOMIC DNA]</scope>
    <source>
        <strain evidence="2 3">MB42</strain>
    </source>
</reference>
<dbReference type="STRING" id="286115.A0A507D795"/>
<dbReference type="EMBL" id="QEAN01000118">
    <property type="protein sequence ID" value="TPX47344.1"/>
    <property type="molecule type" value="Genomic_DNA"/>
</dbReference>
<evidence type="ECO:0000313" key="3">
    <source>
        <dbReference type="Proteomes" id="UP000317494"/>
    </source>
</evidence>
<comment type="caution">
    <text evidence="2">The sequence shown here is derived from an EMBL/GenBank/DDBJ whole genome shotgun (WGS) entry which is preliminary data.</text>
</comment>
<feature type="region of interest" description="Disordered" evidence="1">
    <location>
        <begin position="12"/>
        <end position="108"/>
    </location>
</feature>
<sequence>MVQDIIDMRQNRWQARQETAGPKLLAQIREEAKRKEQPEGADRHRQSLSRGGCRRGSSGAARMPTMGEQLGRASRGTKPEKCDHSKFGSAPSAMKRDTDPATVRLGPGTGMATGNYQFLRTAKGWKIVRRGSEPAAPRSVAGLECSATLFGLLADNVGSKTLNNIIMQCRKICNHPFVFQEVENVINPSM</sequence>
<organism evidence="2 3">
    <name type="scientific">Synchytrium endobioticum</name>
    <dbReference type="NCBI Taxonomy" id="286115"/>
    <lineage>
        <taxon>Eukaryota</taxon>
        <taxon>Fungi</taxon>
        <taxon>Fungi incertae sedis</taxon>
        <taxon>Chytridiomycota</taxon>
        <taxon>Chytridiomycota incertae sedis</taxon>
        <taxon>Chytridiomycetes</taxon>
        <taxon>Synchytriales</taxon>
        <taxon>Synchytriaceae</taxon>
        <taxon>Synchytrium</taxon>
    </lineage>
</organism>
<protein>
    <submittedName>
        <fullName evidence="2">Uncharacterized protein</fullName>
    </submittedName>
</protein>
<dbReference type="VEuPathDB" id="FungiDB:SeMB42_g03359"/>
<proteinExistence type="predicted"/>
<dbReference type="Proteomes" id="UP000317494">
    <property type="component" value="Unassembled WGS sequence"/>
</dbReference>
<feature type="compositionally biased region" description="Basic and acidic residues" evidence="1">
    <location>
        <begin position="77"/>
        <end position="86"/>
    </location>
</feature>
<dbReference type="PANTHER" id="PTHR23253">
    <property type="entry name" value="EUKARYOTIC TRANSLATION INITIATION FACTOR 4 GAMMA"/>
    <property type="match status" value="1"/>
</dbReference>
<gene>
    <name evidence="2" type="ORF">SeMB42_g03359</name>
</gene>
<keyword evidence="3" id="KW-1185">Reference proteome</keyword>
<feature type="compositionally biased region" description="Basic and acidic residues" evidence="1">
    <location>
        <begin position="28"/>
        <end position="45"/>
    </location>
</feature>
<evidence type="ECO:0000313" key="2">
    <source>
        <dbReference type="EMBL" id="TPX47344.1"/>
    </source>
</evidence>
<dbReference type="AlphaFoldDB" id="A0A507D795"/>
<evidence type="ECO:0000256" key="1">
    <source>
        <dbReference type="SAM" id="MobiDB-lite"/>
    </source>
</evidence>
<name>A0A507D795_9FUNG</name>